<dbReference type="PROSITE" id="PS51257">
    <property type="entry name" value="PROKAR_LIPOPROTEIN"/>
    <property type="match status" value="1"/>
</dbReference>
<accession>A0A519BDL4</accession>
<evidence type="ECO:0000313" key="1">
    <source>
        <dbReference type="EMBL" id="RZD15363.1"/>
    </source>
</evidence>
<name>A0A519BDL4_9DELT</name>
<dbReference type="AlphaFoldDB" id="A0A519BDL4"/>
<evidence type="ECO:0008006" key="3">
    <source>
        <dbReference type="Google" id="ProtNLM"/>
    </source>
</evidence>
<protein>
    <recommendedName>
        <fullName evidence="3">PEGA domain-containing protein</fullName>
    </recommendedName>
</protein>
<evidence type="ECO:0000313" key="2">
    <source>
        <dbReference type="Proteomes" id="UP000320813"/>
    </source>
</evidence>
<organism evidence="1 2">
    <name type="scientific">Candidatus Acidulodesulfobacterium ferriphilum</name>
    <dbReference type="NCBI Taxonomy" id="2597223"/>
    <lineage>
        <taxon>Bacteria</taxon>
        <taxon>Deltaproteobacteria</taxon>
        <taxon>Candidatus Acidulodesulfobacterales</taxon>
        <taxon>Candidatus Acidulodesulfobacterium</taxon>
    </lineage>
</organism>
<proteinExistence type="predicted"/>
<gene>
    <name evidence="1" type="ORF">EVJ47_03570</name>
</gene>
<comment type="caution">
    <text evidence="1">The sequence shown here is derived from an EMBL/GenBank/DDBJ whole genome shotgun (WGS) entry which is preliminary data.</text>
</comment>
<dbReference type="Proteomes" id="UP000320813">
    <property type="component" value="Unassembled WGS sequence"/>
</dbReference>
<dbReference type="EMBL" id="SGBD01000001">
    <property type="protein sequence ID" value="RZD15363.1"/>
    <property type="molecule type" value="Genomic_DNA"/>
</dbReference>
<reference evidence="1 2" key="1">
    <citation type="submission" date="2019-01" db="EMBL/GenBank/DDBJ databases">
        <title>Insights into ecological role of a new deltaproteobacterial order Candidatus Sinidesulfobacterales (Sva0485) by metagenomics and metatranscriptomics.</title>
        <authorList>
            <person name="Tan S."/>
            <person name="Liu J."/>
            <person name="Fang Y."/>
            <person name="Hedlund B.P."/>
            <person name="Lian Z.H."/>
            <person name="Huang L.Y."/>
            <person name="Li J.T."/>
            <person name="Huang L.N."/>
            <person name="Li W.J."/>
            <person name="Jiang H.C."/>
            <person name="Dong H.L."/>
            <person name="Shu W.S."/>
        </authorList>
    </citation>
    <scope>NUCLEOTIDE SEQUENCE [LARGE SCALE GENOMIC DNA]</scope>
    <source>
        <strain evidence="1">AP3</strain>
    </source>
</reference>
<sequence>MKRKSAYLVIKLSSLILFSLAIVGSFSGCATIVGKSAPANVSIRSFPEHAKVKVTNSEGNLVYEGTTPTMVSLKKYDGYFSGQTYTMTFSKKGYLKYVATDGMKVNGWSWYIEGNLIFGGVIGWFIVDPLTGAMWDVNSHHIDAALVGAQSK</sequence>